<organism evidence="3 4">
    <name type="scientific">Acer saccharum</name>
    <name type="common">Sugar maple</name>
    <dbReference type="NCBI Taxonomy" id="4024"/>
    <lineage>
        <taxon>Eukaryota</taxon>
        <taxon>Viridiplantae</taxon>
        <taxon>Streptophyta</taxon>
        <taxon>Embryophyta</taxon>
        <taxon>Tracheophyta</taxon>
        <taxon>Spermatophyta</taxon>
        <taxon>Magnoliopsida</taxon>
        <taxon>eudicotyledons</taxon>
        <taxon>Gunneridae</taxon>
        <taxon>Pentapetalae</taxon>
        <taxon>rosids</taxon>
        <taxon>malvids</taxon>
        <taxon>Sapindales</taxon>
        <taxon>Sapindaceae</taxon>
        <taxon>Hippocastanoideae</taxon>
        <taxon>Acereae</taxon>
        <taxon>Acer</taxon>
    </lineage>
</organism>
<protein>
    <recommendedName>
        <fullName evidence="2">SAP domain-containing protein</fullName>
    </recommendedName>
</protein>
<dbReference type="Pfam" id="PF02037">
    <property type="entry name" value="SAP"/>
    <property type="match status" value="1"/>
</dbReference>
<dbReference type="Gene3D" id="1.10.720.30">
    <property type="entry name" value="SAP domain"/>
    <property type="match status" value="1"/>
</dbReference>
<feature type="compositionally biased region" description="Polar residues" evidence="1">
    <location>
        <begin position="318"/>
        <end position="327"/>
    </location>
</feature>
<dbReference type="SUPFAM" id="SSF68906">
    <property type="entry name" value="SAP domain"/>
    <property type="match status" value="1"/>
</dbReference>
<evidence type="ECO:0000256" key="1">
    <source>
        <dbReference type="SAM" id="MobiDB-lite"/>
    </source>
</evidence>
<dbReference type="InterPro" id="IPR003034">
    <property type="entry name" value="SAP_dom"/>
</dbReference>
<comment type="caution">
    <text evidence="3">The sequence shown here is derived from an EMBL/GenBank/DDBJ whole genome shotgun (WGS) entry which is preliminary data.</text>
</comment>
<reference evidence="3" key="2">
    <citation type="submission" date="2023-06" db="EMBL/GenBank/DDBJ databases">
        <authorList>
            <person name="Swenson N.G."/>
            <person name="Wegrzyn J.L."/>
            <person name="Mcevoy S.L."/>
        </authorList>
    </citation>
    <scope>NUCLEOTIDE SEQUENCE</scope>
    <source>
        <strain evidence="3">NS2018</strain>
        <tissue evidence="3">Leaf</tissue>
    </source>
</reference>
<reference evidence="3" key="1">
    <citation type="journal article" date="2022" name="Plant J.">
        <title>Strategies of tolerance reflected in two North American maple genomes.</title>
        <authorList>
            <person name="McEvoy S.L."/>
            <person name="Sezen U.U."/>
            <person name="Trouern-Trend A."/>
            <person name="McMahon S.M."/>
            <person name="Schaberg P.G."/>
            <person name="Yang J."/>
            <person name="Wegrzyn J.L."/>
            <person name="Swenson N.G."/>
        </authorList>
    </citation>
    <scope>NUCLEOTIDE SEQUENCE</scope>
    <source>
        <strain evidence="3">NS2018</strain>
    </source>
</reference>
<feature type="region of interest" description="Disordered" evidence="1">
    <location>
        <begin position="250"/>
        <end position="352"/>
    </location>
</feature>
<dbReference type="AlphaFoldDB" id="A0AA39W4Z8"/>
<dbReference type="InterPro" id="IPR036361">
    <property type="entry name" value="SAP_dom_sf"/>
</dbReference>
<accession>A0AA39W4Z8</accession>
<dbReference type="InterPro" id="IPR056116">
    <property type="entry name" value="DUF7699"/>
</dbReference>
<keyword evidence="4" id="KW-1185">Reference proteome</keyword>
<evidence type="ECO:0000313" key="4">
    <source>
        <dbReference type="Proteomes" id="UP001168877"/>
    </source>
</evidence>
<dbReference type="PROSITE" id="PS50800">
    <property type="entry name" value="SAP"/>
    <property type="match status" value="1"/>
</dbReference>
<dbReference type="EMBL" id="JAUESC010000002">
    <property type="protein sequence ID" value="KAK0603717.1"/>
    <property type="molecule type" value="Genomic_DNA"/>
</dbReference>
<dbReference type="Pfam" id="PF24766">
    <property type="entry name" value="DUF7699"/>
    <property type="match status" value="1"/>
</dbReference>
<evidence type="ECO:0000259" key="2">
    <source>
        <dbReference type="PROSITE" id="PS50800"/>
    </source>
</evidence>
<name>A0AA39W4Z8_ACESA</name>
<feature type="compositionally biased region" description="Acidic residues" evidence="1">
    <location>
        <begin position="16"/>
        <end position="60"/>
    </location>
</feature>
<dbReference type="PANTHER" id="PTHR35323:SF2">
    <property type="entry name" value="SAP DOMAIN-CONTAINING PROTEIN"/>
    <property type="match status" value="1"/>
</dbReference>
<feature type="compositionally biased region" description="Polar residues" evidence="1">
    <location>
        <begin position="270"/>
        <end position="283"/>
    </location>
</feature>
<dbReference type="Proteomes" id="UP001168877">
    <property type="component" value="Unassembled WGS sequence"/>
</dbReference>
<evidence type="ECO:0000313" key="3">
    <source>
        <dbReference type="EMBL" id="KAK0603717.1"/>
    </source>
</evidence>
<feature type="domain" description="SAP" evidence="2">
    <location>
        <begin position="79"/>
        <end position="113"/>
    </location>
</feature>
<feature type="compositionally biased region" description="Polar residues" evidence="1">
    <location>
        <begin position="336"/>
        <end position="352"/>
    </location>
</feature>
<gene>
    <name evidence="3" type="ORF">LWI29_007870</name>
</gene>
<sequence length="512" mass="58503">MSEREKNKHTLICLSDSEEEEEEEEEDDDDYEEDEGSVSDFSEDDETDEKENRDDDDNGNDVESLCNRVNFLLQERGNLGALNVQECKAYLRKHGLRVSGSKAVCIQRIEEHWRIRDGNGEALYPTSSFVFNCTGDVCQDDVVLFTQKVYEKFDKVTRHGRVLGRRTVAGRVVHESYGAAKQQHTFTIEVLWSRGFNKLPPLFPLLVKGRNLYRLRTFRQHWNNEAERVKVLAEKHKRGAAARTVRAIRKTKKTWPANEGAKRQKHSHHTGSSQKQKTASNRGKSIDVVRKAMPPRPAKFNSHYREAPSARNPHLKQNARSAGSQFSERGEKFHHLNSSNGPGPALQSNRTLQTSHHSQMEFHYNNAPFHFHGHDSTSTMMRSTHFNKYTGTSEMPASWYHQGFEHRNYIHRHNSNPDYGFEIRNSNHFPEYMSADRASHGFSFGTEAMDRGRTVFNPFPGFSKTSMGPKLMGPAPVLGLRLESAPFQGQGWGARVHFALKILTGERGAYDD</sequence>
<feature type="region of interest" description="Disordered" evidence="1">
    <location>
        <begin position="1"/>
        <end position="61"/>
    </location>
</feature>
<proteinExistence type="predicted"/>
<dbReference type="PANTHER" id="PTHR35323">
    <property type="entry name" value="SAP DOMAIN-CONTAINING PROTEIN"/>
    <property type="match status" value="1"/>
</dbReference>